<dbReference type="RefSeq" id="WP_322416040.1">
    <property type="nucleotide sequence ID" value="NZ_CP139858.1"/>
</dbReference>
<dbReference type="EMBL" id="CP139858">
    <property type="protein sequence ID" value="WQC01134.1"/>
    <property type="molecule type" value="Genomic_DNA"/>
</dbReference>
<evidence type="ECO:0000256" key="1">
    <source>
        <dbReference type="SAM" id="MobiDB-lite"/>
    </source>
</evidence>
<reference evidence="2 3" key="1">
    <citation type="submission" date="2023-11" db="EMBL/GenBank/DDBJ databases">
        <authorList>
            <person name="Panchal A.K."/>
            <person name="Meaney J.S."/>
            <person name="Karas B.J."/>
            <person name="diCenzo G.C."/>
        </authorList>
    </citation>
    <scope>NUCLEOTIDE SEQUENCE [LARGE SCALE GENOMIC DNA]</scope>
    <source>
        <strain evidence="2 3">NZP2235</strain>
    </source>
</reference>
<accession>A0ABZ0VVU3</accession>
<evidence type="ECO:0000313" key="3">
    <source>
        <dbReference type="Proteomes" id="UP001322481"/>
    </source>
</evidence>
<evidence type="ECO:0008006" key="4">
    <source>
        <dbReference type="Google" id="ProtNLM"/>
    </source>
</evidence>
<protein>
    <recommendedName>
        <fullName evidence="4">DUF3224 domain-containing protein</fullName>
    </recommendedName>
</protein>
<name>A0ABZ0VVU3_9HYPH</name>
<gene>
    <name evidence="2" type="ORF">U0R22_005350</name>
</gene>
<evidence type="ECO:0000313" key="2">
    <source>
        <dbReference type="EMBL" id="WQC01134.1"/>
    </source>
</evidence>
<proteinExistence type="predicted"/>
<dbReference type="Proteomes" id="UP001322481">
    <property type="component" value="Chromosome"/>
</dbReference>
<organism evidence="2 3">
    <name type="scientific">Mesorhizobium huakuii</name>
    <dbReference type="NCBI Taxonomy" id="28104"/>
    <lineage>
        <taxon>Bacteria</taxon>
        <taxon>Pseudomonadati</taxon>
        <taxon>Pseudomonadota</taxon>
        <taxon>Alphaproteobacteria</taxon>
        <taxon>Hyphomicrobiales</taxon>
        <taxon>Phyllobacteriaceae</taxon>
        <taxon>Mesorhizobium</taxon>
    </lineage>
</organism>
<keyword evidence="3" id="KW-1185">Reference proteome</keyword>
<sequence length="260" mass="27547">MILRSPHGCMSWSREGGLRSSHSISRSPRKLILVTSTQRPMSSTFRPLFPELRDIHIHTHLETDEPYRIAARSRIMCNSAACCRPTAYDGENLMRNTMLGFAALALVACQSAPVEPQPAAVEPPSAPVVAPPALAPATAPAGSSIMDPSVTITPPAKGVPTKYAAFSGMWAGRLEGTYEAKVAVQTISPNGKVTVTFAWGNLGDNNPGEAAGEGRIVGTTLKLRRLPNGADISLMMLPDGTLAGTYALAGQTYTGTFTKQ</sequence>
<feature type="region of interest" description="Disordered" evidence="1">
    <location>
        <begin position="1"/>
        <end position="22"/>
    </location>
</feature>